<dbReference type="SMART" id="SM00408">
    <property type="entry name" value="IGc2"/>
    <property type="match status" value="4"/>
</dbReference>
<accession>A0AAV1YX06</accession>
<feature type="transmembrane region" description="Helical" evidence="6">
    <location>
        <begin position="661"/>
        <end position="683"/>
    </location>
</feature>
<dbReference type="SMART" id="SM00409">
    <property type="entry name" value="IG"/>
    <property type="match status" value="4"/>
</dbReference>
<comment type="subcellular location">
    <subcellularLocation>
        <location evidence="1">Membrane</location>
        <topology evidence="1">Single-pass membrane protein</topology>
    </subcellularLocation>
</comment>
<protein>
    <recommendedName>
        <fullName evidence="12">Nephrin/kirre</fullName>
    </recommendedName>
</protein>
<dbReference type="SMART" id="SM00060">
    <property type="entry name" value="FN3"/>
    <property type="match status" value="1"/>
</dbReference>
<evidence type="ECO:0008006" key="12">
    <source>
        <dbReference type="Google" id="ProtNLM"/>
    </source>
</evidence>
<gene>
    <name evidence="10" type="ORF">LARSCL_LOCUS1270</name>
</gene>
<feature type="domain" description="Ig-like" evidence="8">
    <location>
        <begin position="158"/>
        <end position="254"/>
    </location>
</feature>
<feature type="domain" description="Ig-like" evidence="8">
    <location>
        <begin position="360"/>
        <end position="452"/>
    </location>
</feature>
<organism evidence="10 11">
    <name type="scientific">Larinioides sclopetarius</name>
    <dbReference type="NCBI Taxonomy" id="280406"/>
    <lineage>
        <taxon>Eukaryota</taxon>
        <taxon>Metazoa</taxon>
        <taxon>Ecdysozoa</taxon>
        <taxon>Arthropoda</taxon>
        <taxon>Chelicerata</taxon>
        <taxon>Arachnida</taxon>
        <taxon>Araneae</taxon>
        <taxon>Araneomorphae</taxon>
        <taxon>Entelegynae</taxon>
        <taxon>Araneoidea</taxon>
        <taxon>Araneidae</taxon>
        <taxon>Larinioides</taxon>
    </lineage>
</organism>
<dbReference type="GO" id="GO:0016020">
    <property type="term" value="C:membrane"/>
    <property type="evidence" value="ECO:0007669"/>
    <property type="project" value="UniProtKB-SubCell"/>
</dbReference>
<evidence type="ECO:0000256" key="7">
    <source>
        <dbReference type="SAM" id="SignalP"/>
    </source>
</evidence>
<keyword evidence="3 6" id="KW-0472">Membrane</keyword>
<dbReference type="SUPFAM" id="SSF48726">
    <property type="entry name" value="Immunoglobulin"/>
    <property type="match status" value="5"/>
</dbReference>
<feature type="domain" description="Ig-like" evidence="8">
    <location>
        <begin position="261"/>
        <end position="355"/>
    </location>
</feature>
<feature type="region of interest" description="Disordered" evidence="5">
    <location>
        <begin position="816"/>
        <end position="837"/>
    </location>
</feature>
<evidence type="ECO:0000256" key="5">
    <source>
        <dbReference type="SAM" id="MobiDB-lite"/>
    </source>
</evidence>
<keyword evidence="6" id="KW-1133">Transmembrane helix</keyword>
<evidence type="ECO:0000259" key="9">
    <source>
        <dbReference type="PROSITE" id="PS50853"/>
    </source>
</evidence>
<dbReference type="SUPFAM" id="SSF49265">
    <property type="entry name" value="Fibronectin type III"/>
    <property type="match status" value="1"/>
</dbReference>
<dbReference type="PROSITE" id="PS50853">
    <property type="entry name" value="FN3"/>
    <property type="match status" value="1"/>
</dbReference>
<feature type="domain" description="Fibronectin type-III" evidence="9">
    <location>
        <begin position="552"/>
        <end position="646"/>
    </location>
</feature>
<evidence type="ECO:0000256" key="4">
    <source>
        <dbReference type="ARBA" id="ARBA00023157"/>
    </source>
</evidence>
<keyword evidence="4" id="KW-1015">Disulfide bond</keyword>
<feature type="domain" description="Ig-like" evidence="8">
    <location>
        <begin position="50"/>
        <end position="148"/>
    </location>
</feature>
<feature type="signal peptide" evidence="7">
    <location>
        <begin position="1"/>
        <end position="30"/>
    </location>
</feature>
<evidence type="ECO:0000313" key="10">
    <source>
        <dbReference type="EMBL" id="CAL1262915.1"/>
    </source>
</evidence>
<keyword evidence="6" id="KW-0812">Transmembrane</keyword>
<dbReference type="PROSITE" id="PS50835">
    <property type="entry name" value="IG_LIKE"/>
    <property type="match status" value="4"/>
</dbReference>
<dbReference type="InterPro" id="IPR007110">
    <property type="entry name" value="Ig-like_dom"/>
</dbReference>
<dbReference type="EMBL" id="CAXIEN010000007">
    <property type="protein sequence ID" value="CAL1262915.1"/>
    <property type="molecule type" value="Genomic_DNA"/>
</dbReference>
<dbReference type="InterPro" id="IPR003598">
    <property type="entry name" value="Ig_sub2"/>
</dbReference>
<dbReference type="GO" id="GO:0030154">
    <property type="term" value="P:cell differentiation"/>
    <property type="evidence" value="ECO:0007669"/>
    <property type="project" value="UniProtKB-ARBA"/>
</dbReference>
<keyword evidence="2" id="KW-0677">Repeat</keyword>
<dbReference type="InterPro" id="IPR003961">
    <property type="entry name" value="FN3_dom"/>
</dbReference>
<dbReference type="PANTHER" id="PTHR23278:SF19">
    <property type="entry name" value="OBSCURIN"/>
    <property type="match status" value="1"/>
</dbReference>
<dbReference type="InterPro" id="IPR013783">
    <property type="entry name" value="Ig-like_fold"/>
</dbReference>
<evidence type="ECO:0000313" key="11">
    <source>
        <dbReference type="Proteomes" id="UP001497382"/>
    </source>
</evidence>
<sequence>MCRKFSSEWVRMFGILFLTFHWWVITTCDGKSYGGIERGEPQERHTVLSGGKVSLPCDIISPMIGDEVYLVLWYKGDIATPIYSFDARRGHVGQARHSSSDLLSRRAYFNTIPRPAVLEISPVGPEDEGEYRCRVDFRKAQTRNYQIAVKVLVPPGKPDIRDNLGKNVQGVIRTYNEGDSLYLICESQGGKPPPVLTWWRGPALIDDTFEVVTSSFLVRNELQLDALTRRDLMAELTCQASNNNVSAPVKSSVSLDLNFRPMMVKIAGPRQPFSAGTRVQLKCSSQGSRPPATITWKKAGSNFKNPQEEVVTGGNATVSVFFFTPTPEDHGHYVTCRAENPLIPGSGLEDKWKMEVHFVPQLNLRLGSKLRHSNILEGNDVYFECNIKASPWVHETGWRFEGQELVTNISAGVIVSNQSLVLQKVQRRNRGRYSCTGTNSEGQGESNHVYLRVQFAPVCKSGQQTVYGAMLHFPVEIACEVEADPDEVGFRWEFNSSFGTLELVPTVTSGRKSVVHYIPRSEQDYGTLSCWGRNKVGLQRMPCLFVVIPAEPPSAVHNCSVGQETEHFFRVSCYEGKDGGLNQYFHAEVRGPDSSLLFNLSSQTADFAIRGLSPGTYYTITLYAVNAKGRSTPLLIKASTLSTPESQTRREDVWELSLSPVLLILFAVIGGIVLVAFSIILYLKFQGRRNIAKGNVQSEEKKPTTCPEGEHKNFNHCLCEHREEEQLKHFTPDSYVIIENSKPDVTGEATAKTESVYWKKLPLSASNSENFNNPRLKIKLPLQTELETPDIERTRTFVASPTENFCHSSAAVIVKQRTSPDDRSPSSVSIAIRHTDV</sequence>
<dbReference type="CDD" id="cd00063">
    <property type="entry name" value="FN3"/>
    <property type="match status" value="1"/>
</dbReference>
<keyword evidence="11" id="KW-1185">Reference proteome</keyword>
<dbReference type="InterPro" id="IPR036179">
    <property type="entry name" value="Ig-like_dom_sf"/>
</dbReference>
<dbReference type="Gene3D" id="2.60.40.10">
    <property type="entry name" value="Immunoglobulins"/>
    <property type="match status" value="6"/>
</dbReference>
<dbReference type="InterPro" id="IPR013162">
    <property type="entry name" value="CD80_C2-set"/>
</dbReference>
<keyword evidence="7" id="KW-0732">Signal</keyword>
<dbReference type="GO" id="GO:0009653">
    <property type="term" value="P:anatomical structure morphogenesis"/>
    <property type="evidence" value="ECO:0007669"/>
    <property type="project" value="UniProtKB-ARBA"/>
</dbReference>
<comment type="caution">
    <text evidence="10">The sequence shown here is derived from an EMBL/GenBank/DDBJ whole genome shotgun (WGS) entry which is preliminary data.</text>
</comment>
<dbReference type="InterPro" id="IPR036116">
    <property type="entry name" value="FN3_sf"/>
</dbReference>
<evidence type="ECO:0000256" key="3">
    <source>
        <dbReference type="ARBA" id="ARBA00023136"/>
    </source>
</evidence>
<evidence type="ECO:0000256" key="1">
    <source>
        <dbReference type="ARBA" id="ARBA00004167"/>
    </source>
</evidence>
<evidence type="ECO:0000256" key="2">
    <source>
        <dbReference type="ARBA" id="ARBA00022737"/>
    </source>
</evidence>
<dbReference type="Proteomes" id="UP001497382">
    <property type="component" value="Unassembled WGS sequence"/>
</dbReference>
<dbReference type="Pfam" id="PF08205">
    <property type="entry name" value="C2-set_2"/>
    <property type="match status" value="2"/>
</dbReference>
<dbReference type="Pfam" id="PF07679">
    <property type="entry name" value="I-set"/>
    <property type="match status" value="1"/>
</dbReference>
<reference evidence="10 11" key="1">
    <citation type="submission" date="2024-04" db="EMBL/GenBank/DDBJ databases">
        <authorList>
            <person name="Rising A."/>
            <person name="Reimegard J."/>
            <person name="Sonavane S."/>
            <person name="Akerstrom W."/>
            <person name="Nylinder S."/>
            <person name="Hedman E."/>
            <person name="Kallberg Y."/>
        </authorList>
    </citation>
    <scope>NUCLEOTIDE SEQUENCE [LARGE SCALE GENOMIC DNA]</scope>
</reference>
<dbReference type="InterPro" id="IPR013098">
    <property type="entry name" value="Ig_I-set"/>
</dbReference>
<evidence type="ECO:0000256" key="6">
    <source>
        <dbReference type="SAM" id="Phobius"/>
    </source>
</evidence>
<name>A0AAV1YX06_9ARAC</name>
<proteinExistence type="predicted"/>
<evidence type="ECO:0000259" key="8">
    <source>
        <dbReference type="PROSITE" id="PS50835"/>
    </source>
</evidence>
<dbReference type="PANTHER" id="PTHR23278">
    <property type="entry name" value="SIDESTEP PROTEIN"/>
    <property type="match status" value="1"/>
</dbReference>
<feature type="chain" id="PRO_5043751935" description="Nephrin/kirre" evidence="7">
    <location>
        <begin position="31"/>
        <end position="837"/>
    </location>
</feature>
<dbReference type="InterPro" id="IPR003599">
    <property type="entry name" value="Ig_sub"/>
</dbReference>
<dbReference type="AlphaFoldDB" id="A0AAV1YX06"/>